<sequence length="795" mass="89238">MIKNLLLIALRNFKKDKWYTLLNILGLTIGITFSLFLIFYVRDELNYDRYNKKADRIFRIVSYIQERDKNTDWTLTQAPLAQTLKKDYPEVEESARFMGKERTLFKNGENNFYETKIYYADSTVFKIFTFPFIEGNAATALTAPNSIVISKTLADKYFGKHTSAVGKTLRTVYDVYKVTGVIKDVPHNSHLRFDMLISWSSIPKNQGGDGGWGNFNNFTYVLLKPETSAAAFNKKLVPMYEKYMAPIFAQFNVKMHYGVQPITDIHLHSHLEREPEELGSMSYIWIFSAVAFFMMLIASINYMNLTTARSARRAKEIGIRKVTGCSRKQLVFQFLGESLITALLAVVLSFLLAMLLLPSFNALSGKEFTLATLFQPFNIFLLLGIGLFTGLAGGSYPALYLSSFQPVSILKGALSKASGNINLRRALVVLQFSISMVMLICTWVVYSQLSYLQKKDLGFNKDQVMVVTVNTGQDERGKINAMNNDFRSVAGVKMVGSGYGYPGNPNINFNLFSIQTDSGYVDKGIACYAIDEHFLPTLNIPIVKGRNFSGLSDTAHSIVVNEAMAKHFGWKEAIGKRVKFPGDTSSNYLEVVGVVKDFNQESLYNPIAPLLMFYGPNGNMIELKMSTGNLKSSIAQLGNTWKKYFPNLPFEYKFLDEDFNSQYAADQKRGKIFAAFSVLTIIITCLGLLGLTAFTTQQRQKEISIRRVMGANIAQIVSLVTVGYLWLALIAALIAFPVAFYFMHRWLNIFAYNPGLSVFPFILSALVIVLTAVITVMIHSAKAALVNPAESLRTE</sequence>
<evidence type="ECO:0000256" key="6">
    <source>
        <dbReference type="SAM" id="Phobius"/>
    </source>
</evidence>
<keyword evidence="4 6" id="KW-1133">Transmembrane helix</keyword>
<evidence type="ECO:0000256" key="3">
    <source>
        <dbReference type="ARBA" id="ARBA00022692"/>
    </source>
</evidence>
<keyword evidence="5 6" id="KW-0472">Membrane</keyword>
<feature type="transmembrane region" description="Helical" evidence="6">
    <location>
        <begin position="426"/>
        <end position="446"/>
    </location>
</feature>
<keyword evidence="10" id="KW-1185">Reference proteome</keyword>
<evidence type="ECO:0000256" key="2">
    <source>
        <dbReference type="ARBA" id="ARBA00022475"/>
    </source>
</evidence>
<dbReference type="GO" id="GO:0005886">
    <property type="term" value="C:plasma membrane"/>
    <property type="evidence" value="ECO:0007669"/>
    <property type="project" value="UniProtKB-SubCell"/>
</dbReference>
<dbReference type="InterPro" id="IPR025857">
    <property type="entry name" value="MacB_PCD"/>
</dbReference>
<name>A0A3M9NR92_9BACT</name>
<dbReference type="EMBL" id="RJJR01000001">
    <property type="protein sequence ID" value="RNI40342.1"/>
    <property type="molecule type" value="Genomic_DNA"/>
</dbReference>
<feature type="transmembrane region" description="Helical" evidence="6">
    <location>
        <begin position="283"/>
        <end position="305"/>
    </location>
</feature>
<feature type="domain" description="MacB-like periplasmic core" evidence="8">
    <location>
        <begin position="433"/>
        <end position="603"/>
    </location>
</feature>
<keyword evidence="2" id="KW-1003">Cell membrane</keyword>
<feature type="transmembrane region" description="Helical" evidence="6">
    <location>
        <begin position="330"/>
        <end position="357"/>
    </location>
</feature>
<dbReference type="Pfam" id="PF12704">
    <property type="entry name" value="MacB_PCD"/>
    <property type="match status" value="2"/>
</dbReference>
<dbReference type="AlphaFoldDB" id="A0A3M9NR92"/>
<dbReference type="GO" id="GO:0022857">
    <property type="term" value="F:transmembrane transporter activity"/>
    <property type="evidence" value="ECO:0007669"/>
    <property type="project" value="TreeGrafter"/>
</dbReference>
<dbReference type="InterPro" id="IPR050250">
    <property type="entry name" value="Macrolide_Exporter_MacB"/>
</dbReference>
<dbReference type="Pfam" id="PF02687">
    <property type="entry name" value="FtsX"/>
    <property type="match status" value="2"/>
</dbReference>
<keyword evidence="3 6" id="KW-0812">Transmembrane</keyword>
<feature type="domain" description="MacB-like periplasmic core" evidence="8">
    <location>
        <begin position="20"/>
        <end position="236"/>
    </location>
</feature>
<evidence type="ECO:0000256" key="4">
    <source>
        <dbReference type="ARBA" id="ARBA00022989"/>
    </source>
</evidence>
<comment type="caution">
    <text evidence="9">The sequence shown here is derived from an EMBL/GenBank/DDBJ whole genome shotgun (WGS) entry which is preliminary data.</text>
</comment>
<evidence type="ECO:0000256" key="1">
    <source>
        <dbReference type="ARBA" id="ARBA00004651"/>
    </source>
</evidence>
<organism evidence="9 10">
    <name type="scientific">Hanamia caeni</name>
    <dbReference type="NCBI Taxonomy" id="2294116"/>
    <lineage>
        <taxon>Bacteria</taxon>
        <taxon>Pseudomonadati</taxon>
        <taxon>Bacteroidota</taxon>
        <taxon>Chitinophagia</taxon>
        <taxon>Chitinophagales</taxon>
        <taxon>Chitinophagaceae</taxon>
        <taxon>Hanamia</taxon>
    </lineage>
</organism>
<dbReference type="PANTHER" id="PTHR30572">
    <property type="entry name" value="MEMBRANE COMPONENT OF TRANSPORTER-RELATED"/>
    <property type="match status" value="1"/>
</dbReference>
<proteinExistence type="predicted"/>
<evidence type="ECO:0000313" key="9">
    <source>
        <dbReference type="EMBL" id="RNI40342.1"/>
    </source>
</evidence>
<feature type="transmembrane region" description="Helical" evidence="6">
    <location>
        <begin position="672"/>
        <end position="695"/>
    </location>
</feature>
<evidence type="ECO:0000259" key="7">
    <source>
        <dbReference type="Pfam" id="PF02687"/>
    </source>
</evidence>
<comment type="subcellular location">
    <subcellularLocation>
        <location evidence="1">Cell membrane</location>
        <topology evidence="1">Multi-pass membrane protein</topology>
    </subcellularLocation>
</comment>
<evidence type="ECO:0000313" key="10">
    <source>
        <dbReference type="Proteomes" id="UP000267223"/>
    </source>
</evidence>
<dbReference type="RefSeq" id="WP_123119233.1">
    <property type="nucleotide sequence ID" value="NZ_RJJR01000001.1"/>
</dbReference>
<evidence type="ECO:0000256" key="5">
    <source>
        <dbReference type="ARBA" id="ARBA00023136"/>
    </source>
</evidence>
<feature type="transmembrane region" description="Helical" evidence="6">
    <location>
        <begin position="716"/>
        <end position="743"/>
    </location>
</feature>
<evidence type="ECO:0000259" key="8">
    <source>
        <dbReference type="Pfam" id="PF12704"/>
    </source>
</evidence>
<feature type="domain" description="ABC3 transporter permease C-terminal" evidence="7">
    <location>
        <begin position="289"/>
        <end position="406"/>
    </location>
</feature>
<accession>A0A3M9NR92</accession>
<feature type="domain" description="ABC3 transporter permease C-terminal" evidence="7">
    <location>
        <begin position="675"/>
        <end position="784"/>
    </location>
</feature>
<dbReference type="PANTHER" id="PTHR30572:SF18">
    <property type="entry name" value="ABC-TYPE MACROLIDE FAMILY EXPORT SYSTEM PERMEASE COMPONENT 2"/>
    <property type="match status" value="1"/>
</dbReference>
<feature type="transmembrane region" description="Helical" evidence="6">
    <location>
        <begin position="755"/>
        <end position="778"/>
    </location>
</feature>
<gene>
    <name evidence="9" type="ORF">EFY79_02350</name>
</gene>
<dbReference type="Proteomes" id="UP000267223">
    <property type="component" value="Unassembled WGS sequence"/>
</dbReference>
<reference evidence="9 10" key="1">
    <citation type="submission" date="2018-11" db="EMBL/GenBank/DDBJ databases">
        <title>Draft genome sequence of Ferruginibacter sp. BO-59.</title>
        <authorList>
            <person name="Im W.T."/>
        </authorList>
    </citation>
    <scope>NUCLEOTIDE SEQUENCE [LARGE SCALE GENOMIC DNA]</scope>
    <source>
        <strain evidence="9 10">BO-59</strain>
    </source>
</reference>
<protein>
    <submittedName>
        <fullName evidence="9">ABC transporter permease</fullName>
    </submittedName>
</protein>
<feature type="transmembrane region" description="Helical" evidence="6">
    <location>
        <begin position="377"/>
        <end position="401"/>
    </location>
</feature>
<feature type="transmembrane region" description="Helical" evidence="6">
    <location>
        <begin position="21"/>
        <end position="41"/>
    </location>
</feature>
<dbReference type="InterPro" id="IPR003838">
    <property type="entry name" value="ABC3_permease_C"/>
</dbReference>
<dbReference type="OrthoDB" id="5933722at2"/>